<evidence type="ECO:0000256" key="1">
    <source>
        <dbReference type="SAM" id="MobiDB-lite"/>
    </source>
</evidence>
<feature type="region of interest" description="Disordered" evidence="1">
    <location>
        <begin position="678"/>
        <end position="809"/>
    </location>
</feature>
<dbReference type="Pfam" id="PF12511">
    <property type="entry name" value="DUF3716"/>
    <property type="match status" value="1"/>
</dbReference>
<protein>
    <submittedName>
        <fullName evidence="2">Uncharacterized protein</fullName>
    </submittedName>
</protein>
<feature type="compositionally biased region" description="Low complexity" evidence="1">
    <location>
        <begin position="185"/>
        <end position="196"/>
    </location>
</feature>
<feature type="region of interest" description="Disordered" evidence="1">
    <location>
        <begin position="167"/>
        <end position="199"/>
    </location>
</feature>
<dbReference type="EMBL" id="CAWUHD010000100">
    <property type="protein sequence ID" value="CAK7231224.1"/>
    <property type="molecule type" value="Genomic_DNA"/>
</dbReference>
<proteinExistence type="predicted"/>
<keyword evidence="3" id="KW-1185">Reference proteome</keyword>
<feature type="compositionally biased region" description="Polar residues" evidence="1">
    <location>
        <begin position="1"/>
        <end position="11"/>
    </location>
</feature>
<sequence length="989" mass="108374">MSDGATPNGTTPHAVGTGLPGAAPAAAPAVDGTIGTDVGAGLGSGIGVQPPSLPEHGDDDYDWDIVEENWLQQIAIARAKEDREMAQEYDEEESILHKELDDAICEHNRLAEQLLQARVLVDEKKADIEWLVDEFKRRRKAVEDRRAADDFRVRAWINRGRKLIDARQRNGTATNGTSESAVDQPNGGPMTTNGGTIATNGQELPVIPHFNNFSISTVSPSRTTTAAQAVPTSPRPTQNGHHSAPNPPPPARASSEHVTVVNTVGDVVGVVSRIRPENHWVQALLNRSVVRPVEIRQGRKFTQSHLDSIYEGHDQKKSKWLSFMIQATGELQDRACQTCAKGQGLFSLCIIVGGPDFPRCGNCEWNKQGCHGASGRIANRAPATTPATNAISTPSSAKQQKQKQSQHDQQLPLVDQTNGNTGTLMQQTPQTVTAGAPSNFGSPMAVDKPTPATGSNKRGRANQTPAKVKNQSQSQSPGTPQQTEFMVRELSPPLGGGEAGEISLSMIASKDDGMIFLEPDLMYGVPLRKISPDHAYWEPGWKPIEGSVQSKLEEWTDKLAKLRALPETSLTEKERTAVFQAGRQVNRGKATLRYLTSCDFHPYQIVGKKWITPSLTHYDTLFRMVATLEELAKFRLDVTPLQWLRQRLYEIYCEKKGNFKLDRAIAKLYHDPKLAHLRSKNGFGNIGRPSAASKPRNNDAHALDSEKKTTGEKRKDAPSGEAGTPSKRPTVANKQAEKDGNARTTKAKSISRAAGTAKAGTTTAPTNPRSRKPATAKSRESKAQASAASAASVSTNTSRAASHVTDGATATAEDSDLEYSGYTTTDSLTRDTVVKKDWRVHQVKTKTLATNPQTTQYWHWVDRKQAYRSGPGGRRDFDPMFEHQVLKETEPVTGWGVFADPVDFHLRLRELTEVAFSPDTDIIVIGTREVKGIEGRGDVLAQFKRERTKRRFLAFLQKKGVPLRRTNRQVIEDEWNGITAEVMAGNESE</sequence>
<feature type="compositionally biased region" description="Basic and acidic residues" evidence="1">
    <location>
        <begin position="696"/>
        <end position="718"/>
    </location>
</feature>
<feature type="region of interest" description="Disordered" evidence="1">
    <location>
        <begin position="1"/>
        <end position="30"/>
    </location>
</feature>
<feature type="compositionally biased region" description="Low complexity" evidence="1">
    <location>
        <begin position="14"/>
        <end position="29"/>
    </location>
</feature>
<feature type="compositionally biased region" description="Low complexity" evidence="1">
    <location>
        <begin position="471"/>
        <end position="483"/>
    </location>
</feature>
<comment type="caution">
    <text evidence="2">The sequence shown here is derived from an EMBL/GenBank/DDBJ whole genome shotgun (WGS) entry which is preliminary data.</text>
</comment>
<feature type="compositionally biased region" description="Polar residues" evidence="1">
    <location>
        <begin position="169"/>
        <end position="183"/>
    </location>
</feature>
<feature type="compositionally biased region" description="Low complexity" evidence="1">
    <location>
        <begin position="385"/>
        <end position="410"/>
    </location>
</feature>
<gene>
    <name evidence="2" type="ORF">SEUCBS140593_007853</name>
</gene>
<feature type="compositionally biased region" description="Low complexity" evidence="1">
    <location>
        <begin position="753"/>
        <end position="766"/>
    </location>
</feature>
<feature type="compositionally biased region" description="Polar residues" evidence="1">
    <location>
        <begin position="215"/>
        <end position="241"/>
    </location>
</feature>
<accession>A0ABP0CJ69</accession>
<feature type="region of interest" description="Disordered" evidence="1">
    <location>
        <begin position="385"/>
        <end position="484"/>
    </location>
</feature>
<dbReference type="Proteomes" id="UP001642482">
    <property type="component" value="Unassembled WGS sequence"/>
</dbReference>
<feature type="compositionally biased region" description="Polar residues" evidence="1">
    <location>
        <begin position="452"/>
        <end position="465"/>
    </location>
</feature>
<dbReference type="InterPro" id="IPR022190">
    <property type="entry name" value="DUF3716"/>
</dbReference>
<feature type="compositionally biased region" description="Polar residues" evidence="1">
    <location>
        <begin position="415"/>
        <end position="433"/>
    </location>
</feature>
<feature type="compositionally biased region" description="Low complexity" evidence="1">
    <location>
        <begin position="783"/>
        <end position="802"/>
    </location>
</feature>
<evidence type="ECO:0000313" key="2">
    <source>
        <dbReference type="EMBL" id="CAK7231224.1"/>
    </source>
</evidence>
<evidence type="ECO:0000313" key="3">
    <source>
        <dbReference type="Proteomes" id="UP001642482"/>
    </source>
</evidence>
<feature type="region of interest" description="Disordered" evidence="1">
    <location>
        <begin position="215"/>
        <end position="255"/>
    </location>
</feature>
<organism evidence="2 3">
    <name type="scientific">Sporothrix eucalyptigena</name>
    <dbReference type="NCBI Taxonomy" id="1812306"/>
    <lineage>
        <taxon>Eukaryota</taxon>
        <taxon>Fungi</taxon>
        <taxon>Dikarya</taxon>
        <taxon>Ascomycota</taxon>
        <taxon>Pezizomycotina</taxon>
        <taxon>Sordariomycetes</taxon>
        <taxon>Sordariomycetidae</taxon>
        <taxon>Ophiostomatales</taxon>
        <taxon>Ophiostomataceae</taxon>
        <taxon>Sporothrix</taxon>
    </lineage>
</organism>
<reference evidence="2 3" key="1">
    <citation type="submission" date="2024-01" db="EMBL/GenBank/DDBJ databases">
        <authorList>
            <person name="Allen C."/>
            <person name="Tagirdzhanova G."/>
        </authorList>
    </citation>
    <scope>NUCLEOTIDE SEQUENCE [LARGE SCALE GENOMIC DNA]</scope>
</reference>
<name>A0ABP0CJ69_9PEZI</name>